<gene>
    <name evidence="2" type="ORF">R1sor_017519</name>
</gene>
<dbReference type="Pfam" id="PF00078">
    <property type="entry name" value="RVT_1"/>
    <property type="match status" value="1"/>
</dbReference>
<evidence type="ECO:0000313" key="2">
    <source>
        <dbReference type="EMBL" id="KAL3699497.1"/>
    </source>
</evidence>
<dbReference type="EMBL" id="JBJQOH010000001">
    <property type="protein sequence ID" value="KAL3699497.1"/>
    <property type="molecule type" value="Genomic_DNA"/>
</dbReference>
<reference evidence="2 3" key="1">
    <citation type="submission" date="2024-09" db="EMBL/GenBank/DDBJ databases">
        <title>Chromosome-scale assembly of Riccia sorocarpa.</title>
        <authorList>
            <person name="Paukszto L."/>
        </authorList>
    </citation>
    <scope>NUCLEOTIDE SEQUENCE [LARGE SCALE GENOMIC DNA]</scope>
    <source>
        <strain evidence="2">LP-2024</strain>
        <tissue evidence="2">Aerial parts of the thallus</tissue>
    </source>
</reference>
<dbReference type="AlphaFoldDB" id="A0ABD3I743"/>
<dbReference type="PROSITE" id="PS50878">
    <property type="entry name" value="RT_POL"/>
    <property type="match status" value="1"/>
</dbReference>
<accession>A0ABD3I743</accession>
<feature type="domain" description="Reverse transcriptase" evidence="1">
    <location>
        <begin position="1"/>
        <end position="228"/>
    </location>
</feature>
<evidence type="ECO:0000259" key="1">
    <source>
        <dbReference type="PROSITE" id="PS50878"/>
    </source>
</evidence>
<dbReference type="Proteomes" id="UP001633002">
    <property type="component" value="Unassembled WGS sequence"/>
</dbReference>
<name>A0ABD3I743_9MARC</name>
<organism evidence="2 3">
    <name type="scientific">Riccia sorocarpa</name>
    <dbReference type="NCBI Taxonomy" id="122646"/>
    <lineage>
        <taxon>Eukaryota</taxon>
        <taxon>Viridiplantae</taxon>
        <taxon>Streptophyta</taxon>
        <taxon>Embryophyta</taxon>
        <taxon>Marchantiophyta</taxon>
        <taxon>Marchantiopsida</taxon>
        <taxon>Marchantiidae</taxon>
        <taxon>Marchantiales</taxon>
        <taxon>Ricciaceae</taxon>
        <taxon>Riccia</taxon>
    </lineage>
</organism>
<dbReference type="PANTHER" id="PTHR31635:SF196">
    <property type="entry name" value="REVERSE TRANSCRIPTASE DOMAIN-CONTAINING PROTEIN-RELATED"/>
    <property type="match status" value="1"/>
</dbReference>
<evidence type="ECO:0000313" key="3">
    <source>
        <dbReference type="Proteomes" id="UP001633002"/>
    </source>
</evidence>
<sequence length="228" mass="25368">MSCTYKIISKLIARRLQGFLPGLVDAEQTGFVPGRRIEDNVMTLKMAEEWSYVADEDNLFVKLDFSKAFDRVSFKFMWGVLQKMGLSRNSIDRIRALMVGGSSCVHVNQDLTAPVKIKRGVRQGCPLAPLLFALSTQPLMRALQEAEKSGELRGLKLPNLRTITHELFADDTSVFISAVAGDFKKIKTVIEQFERASGAALNMQKSLVKGNFAEGSGGRNDQEHREKA</sequence>
<protein>
    <recommendedName>
        <fullName evidence="1">Reverse transcriptase domain-containing protein</fullName>
    </recommendedName>
</protein>
<comment type="caution">
    <text evidence="2">The sequence shown here is derived from an EMBL/GenBank/DDBJ whole genome shotgun (WGS) entry which is preliminary data.</text>
</comment>
<proteinExistence type="predicted"/>
<keyword evidence="3" id="KW-1185">Reference proteome</keyword>
<dbReference type="PANTHER" id="PTHR31635">
    <property type="entry name" value="REVERSE TRANSCRIPTASE DOMAIN-CONTAINING PROTEIN-RELATED"/>
    <property type="match status" value="1"/>
</dbReference>
<dbReference type="InterPro" id="IPR000477">
    <property type="entry name" value="RT_dom"/>
</dbReference>
<dbReference type="CDD" id="cd01650">
    <property type="entry name" value="RT_nLTR_like"/>
    <property type="match status" value="1"/>
</dbReference>